<dbReference type="PANTHER" id="PTHR14614">
    <property type="entry name" value="HEPATOCELLULAR CARCINOMA-ASSOCIATED ANTIGEN"/>
    <property type="match status" value="1"/>
</dbReference>
<dbReference type="STRING" id="1314776.A0A166IKX4"/>
<evidence type="ECO:0008006" key="3">
    <source>
        <dbReference type="Google" id="ProtNLM"/>
    </source>
</evidence>
<accession>A0A166IKX4</accession>
<dbReference type="CDD" id="cd02440">
    <property type="entry name" value="AdoMet_MTases"/>
    <property type="match status" value="1"/>
</dbReference>
<dbReference type="GO" id="GO:0008757">
    <property type="term" value="F:S-adenosylmethionine-dependent methyltransferase activity"/>
    <property type="evidence" value="ECO:0007669"/>
    <property type="project" value="UniProtKB-ARBA"/>
</dbReference>
<protein>
    <recommendedName>
        <fullName evidence="3">S-adenosyl-L-methionine-dependent methyltransferase</fullName>
    </recommendedName>
</protein>
<keyword evidence="2" id="KW-1185">Reference proteome</keyword>
<dbReference type="InterPro" id="IPR029063">
    <property type="entry name" value="SAM-dependent_MTases_sf"/>
</dbReference>
<dbReference type="EMBL" id="KV428006">
    <property type="protein sequence ID" value="KZT43849.1"/>
    <property type="molecule type" value="Genomic_DNA"/>
</dbReference>
<dbReference type="OrthoDB" id="433955at2759"/>
<dbReference type="SUPFAM" id="SSF53335">
    <property type="entry name" value="S-adenosyl-L-methionine-dependent methyltransferases"/>
    <property type="match status" value="1"/>
</dbReference>
<reference evidence="1 2" key="1">
    <citation type="journal article" date="2016" name="Mol. Biol. Evol.">
        <title>Comparative Genomics of Early-Diverging Mushroom-Forming Fungi Provides Insights into the Origins of Lignocellulose Decay Capabilities.</title>
        <authorList>
            <person name="Nagy L.G."/>
            <person name="Riley R."/>
            <person name="Tritt A."/>
            <person name="Adam C."/>
            <person name="Daum C."/>
            <person name="Floudas D."/>
            <person name="Sun H."/>
            <person name="Yadav J.S."/>
            <person name="Pangilinan J."/>
            <person name="Larsson K.H."/>
            <person name="Matsuura K."/>
            <person name="Barry K."/>
            <person name="Labutti K."/>
            <person name="Kuo R."/>
            <person name="Ohm R.A."/>
            <person name="Bhattacharya S.S."/>
            <person name="Shirouzu T."/>
            <person name="Yoshinaga Y."/>
            <person name="Martin F.M."/>
            <person name="Grigoriev I.V."/>
            <person name="Hibbett D.S."/>
        </authorList>
    </citation>
    <scope>NUCLEOTIDE SEQUENCE [LARGE SCALE GENOMIC DNA]</scope>
    <source>
        <strain evidence="1 2">HHB10207 ss-3</strain>
    </source>
</reference>
<organism evidence="1 2">
    <name type="scientific">Sistotremastrum suecicum HHB10207 ss-3</name>
    <dbReference type="NCBI Taxonomy" id="1314776"/>
    <lineage>
        <taxon>Eukaryota</taxon>
        <taxon>Fungi</taxon>
        <taxon>Dikarya</taxon>
        <taxon>Basidiomycota</taxon>
        <taxon>Agaricomycotina</taxon>
        <taxon>Agaricomycetes</taxon>
        <taxon>Sistotremastrales</taxon>
        <taxon>Sistotremastraceae</taxon>
        <taxon>Sistotremastrum</taxon>
    </lineage>
</organism>
<dbReference type="Gene3D" id="3.40.50.150">
    <property type="entry name" value="Vaccinia Virus protein VP39"/>
    <property type="match status" value="1"/>
</dbReference>
<evidence type="ECO:0000313" key="1">
    <source>
        <dbReference type="EMBL" id="KZT43849.1"/>
    </source>
</evidence>
<dbReference type="PANTHER" id="PTHR14614:SF147">
    <property type="entry name" value="S-ADENOSYLMETHIONINE-DEPENDENT METHYLTRANSFERASE OF THE SEVEN BETA-STRAND FAMILY"/>
    <property type="match status" value="1"/>
</dbReference>
<dbReference type="AlphaFoldDB" id="A0A166IKX4"/>
<gene>
    <name evidence="1" type="ORF">SISSUDRAFT_1039749</name>
</gene>
<name>A0A166IKX4_9AGAM</name>
<dbReference type="InterPro" id="IPR019410">
    <property type="entry name" value="Methyltransf_16"/>
</dbReference>
<sequence length="373" mass="41736">MTLAFLLPLNRPDSHHPDQIIRSLAQIRSFYIPSFHIDPAFFKPRTRLLTVPDSGYASAEEDDDQPLDRADHSEIDVEQSRTLAIRSLTSFVAKSDRWAGQDQFRWDLIDLAASLLSQLSAPVIPVEQDTSFQRSFKFDGPEGQIQVELTDEELGVEDHTNVGLQSWGSAIVMAEIMAQSPTDYLGRMSPLIRILELGAGTGLLSIFLRKLTSTMHVPAEIIATDYHPDVIQNLERNVAGNSCPDASGSIQVCKLDWSQVMTEPPFDDAFDLIVAADVIYQDMHAEYIHGTVSRLLRKAHGAKFFLILPLRPTHELHNQSVEQSFTAAQAAIDARSEGPVLSITRIDNIERKQGIGRADEQAYKLFQIEWVFV</sequence>
<dbReference type="Proteomes" id="UP000076798">
    <property type="component" value="Unassembled WGS sequence"/>
</dbReference>
<evidence type="ECO:0000313" key="2">
    <source>
        <dbReference type="Proteomes" id="UP000076798"/>
    </source>
</evidence>
<proteinExistence type="predicted"/>
<dbReference type="Pfam" id="PF10294">
    <property type="entry name" value="Methyltransf_16"/>
    <property type="match status" value="1"/>
</dbReference>